<name>W7A0Z8_9APIC</name>
<dbReference type="EC" id="2.3.1.225" evidence="7"/>
<feature type="transmembrane region" description="Helical" evidence="7">
    <location>
        <begin position="233"/>
        <end position="251"/>
    </location>
</feature>
<evidence type="ECO:0000256" key="7">
    <source>
        <dbReference type="RuleBase" id="RU079119"/>
    </source>
</evidence>
<keyword evidence="10" id="KW-1185">Reference proteome</keyword>
<keyword evidence="2 7" id="KW-0808">Transferase</keyword>
<evidence type="ECO:0000256" key="1">
    <source>
        <dbReference type="ARBA" id="ARBA00004141"/>
    </source>
</evidence>
<dbReference type="PROSITE" id="PS50216">
    <property type="entry name" value="DHHC"/>
    <property type="match status" value="1"/>
</dbReference>
<accession>W7A0Z8</accession>
<proteinExistence type="inferred from homology"/>
<comment type="subcellular location">
    <subcellularLocation>
        <location evidence="1">Membrane</location>
        <topology evidence="1">Multi-pass membrane protein</topology>
    </subcellularLocation>
</comment>
<evidence type="ECO:0000256" key="4">
    <source>
        <dbReference type="ARBA" id="ARBA00022989"/>
    </source>
</evidence>
<sequence length="310" mass="35343">MCVSALASNAYGYAATAIGADLYITPTPSNPRILSVLLFVTGALSFLACSLRDPGTFLDSDNLDDPHIVLLHFLTLYFLTLQPSLILLHKKNCTLNYAGRISHTSLDKHLKFYPYDEVIFHQNDKCSTCQILKPARSKHCKYCLSCISRYDHHCFLLNNCIGGYNSIYYLAFIFTNVTIAFHSFYITFRCLYNIIKHENLLKATFIHRGSNEVMPKSCLTIARYLFSKCSPTFSVFVVSLLSAPLLALLFSNEIYFNFCVNITNNEKTKYVSLKGGTPVNRQFYNKGFIKNVQDVLFYKKNVEDFFKKNS</sequence>
<dbReference type="GO" id="GO:0019706">
    <property type="term" value="F:protein-cysteine S-palmitoyltransferase activity"/>
    <property type="evidence" value="ECO:0007669"/>
    <property type="project" value="UniProtKB-EC"/>
</dbReference>
<evidence type="ECO:0000256" key="3">
    <source>
        <dbReference type="ARBA" id="ARBA00022692"/>
    </source>
</evidence>
<evidence type="ECO:0000256" key="6">
    <source>
        <dbReference type="ARBA" id="ARBA00023315"/>
    </source>
</evidence>
<dbReference type="OrthoDB" id="5977743at2759"/>
<dbReference type="InterPro" id="IPR039859">
    <property type="entry name" value="PFA4/ZDH16/20/ERF2-like"/>
</dbReference>
<dbReference type="VEuPathDB" id="PlasmoDB:C922_02868"/>
<dbReference type="EMBL" id="KI965469">
    <property type="protein sequence ID" value="EUD66882.1"/>
    <property type="molecule type" value="Genomic_DNA"/>
</dbReference>
<feature type="transmembrane region" description="Helical" evidence="7">
    <location>
        <begin position="167"/>
        <end position="188"/>
    </location>
</feature>
<reference evidence="9 10" key="1">
    <citation type="submission" date="2013-02" db="EMBL/GenBank/DDBJ databases">
        <title>The Genome Sequence of Plasmodium inui San Antonio 1.</title>
        <authorList>
            <consortium name="The Broad Institute Genome Sequencing Platform"/>
            <consortium name="The Broad Institute Genome Sequencing Center for Infectious Disease"/>
            <person name="Neafsey D."/>
            <person name="Cheeseman I."/>
            <person name="Volkman S."/>
            <person name="Adams J."/>
            <person name="Walker B."/>
            <person name="Young S.K."/>
            <person name="Zeng Q."/>
            <person name="Gargeya S."/>
            <person name="Fitzgerald M."/>
            <person name="Haas B."/>
            <person name="Abouelleil A."/>
            <person name="Alvarado L."/>
            <person name="Arachchi H.M."/>
            <person name="Berlin A.M."/>
            <person name="Chapman S.B."/>
            <person name="Dewar J."/>
            <person name="Goldberg J."/>
            <person name="Griggs A."/>
            <person name="Gujja S."/>
            <person name="Hansen M."/>
            <person name="Howarth C."/>
            <person name="Imamovic A."/>
            <person name="Larimer J."/>
            <person name="McCowan C."/>
            <person name="Murphy C."/>
            <person name="Neiman D."/>
            <person name="Pearson M."/>
            <person name="Priest M."/>
            <person name="Roberts A."/>
            <person name="Saif S."/>
            <person name="Shea T."/>
            <person name="Sisk P."/>
            <person name="Sykes S."/>
            <person name="Wortman J."/>
            <person name="Nusbaum C."/>
            <person name="Birren B."/>
        </authorList>
    </citation>
    <scope>NUCLEOTIDE SEQUENCE [LARGE SCALE GENOMIC DNA]</scope>
    <source>
        <strain evidence="9 10">San Antonio 1</strain>
    </source>
</reference>
<keyword evidence="3 7" id="KW-0812">Transmembrane</keyword>
<comment type="domain">
    <text evidence="7">The DHHC domain is required for palmitoyltransferase activity.</text>
</comment>
<evidence type="ECO:0000256" key="5">
    <source>
        <dbReference type="ARBA" id="ARBA00023136"/>
    </source>
</evidence>
<comment type="similarity">
    <text evidence="7">Belongs to the DHHC palmitoyltransferase family.</text>
</comment>
<dbReference type="InterPro" id="IPR001594">
    <property type="entry name" value="Palmitoyltrfase_DHHC"/>
</dbReference>
<feature type="transmembrane region" description="Helical" evidence="7">
    <location>
        <begin position="69"/>
        <end position="88"/>
    </location>
</feature>
<keyword evidence="5 7" id="KW-0472">Membrane</keyword>
<dbReference type="GO" id="GO:0005794">
    <property type="term" value="C:Golgi apparatus"/>
    <property type="evidence" value="ECO:0007669"/>
    <property type="project" value="TreeGrafter"/>
</dbReference>
<dbReference type="PANTHER" id="PTHR22883">
    <property type="entry name" value="ZINC FINGER DHHC DOMAIN CONTAINING PROTEIN"/>
    <property type="match status" value="1"/>
</dbReference>
<dbReference type="GeneID" id="20038142"/>
<keyword evidence="4 7" id="KW-1133">Transmembrane helix</keyword>
<gene>
    <name evidence="9" type="ORF">C922_02868</name>
</gene>
<dbReference type="Proteomes" id="UP000030640">
    <property type="component" value="Unassembled WGS sequence"/>
</dbReference>
<dbReference type="Pfam" id="PF01529">
    <property type="entry name" value="DHHC"/>
    <property type="match status" value="1"/>
</dbReference>
<feature type="transmembrane region" description="Helical" evidence="7">
    <location>
        <begin position="32"/>
        <end position="49"/>
    </location>
</feature>
<evidence type="ECO:0000313" key="9">
    <source>
        <dbReference type="EMBL" id="EUD66882.1"/>
    </source>
</evidence>
<feature type="domain" description="Palmitoyltransferase DHHC" evidence="8">
    <location>
        <begin position="120"/>
        <end position="270"/>
    </location>
</feature>
<protein>
    <recommendedName>
        <fullName evidence="7">Palmitoyltransferase</fullName>
        <ecNumber evidence="7">2.3.1.225</ecNumber>
    </recommendedName>
</protein>
<organism evidence="9 10">
    <name type="scientific">Plasmodium inui San Antonio 1</name>
    <dbReference type="NCBI Taxonomy" id="1237626"/>
    <lineage>
        <taxon>Eukaryota</taxon>
        <taxon>Sar</taxon>
        <taxon>Alveolata</taxon>
        <taxon>Apicomplexa</taxon>
        <taxon>Aconoidasida</taxon>
        <taxon>Haemosporida</taxon>
        <taxon>Plasmodiidae</taxon>
        <taxon>Plasmodium</taxon>
        <taxon>Plasmodium (Plasmodium)</taxon>
    </lineage>
</organism>
<dbReference type="GO" id="GO:0005783">
    <property type="term" value="C:endoplasmic reticulum"/>
    <property type="evidence" value="ECO:0007669"/>
    <property type="project" value="TreeGrafter"/>
</dbReference>
<keyword evidence="6 7" id="KW-0012">Acyltransferase</keyword>
<evidence type="ECO:0000313" key="10">
    <source>
        <dbReference type="Proteomes" id="UP000030640"/>
    </source>
</evidence>
<dbReference type="PANTHER" id="PTHR22883:SF483">
    <property type="entry name" value="PALMITOYLTRANSFERASE"/>
    <property type="match status" value="1"/>
</dbReference>
<comment type="catalytic activity">
    <reaction evidence="7">
        <text>L-cysteinyl-[protein] + hexadecanoyl-CoA = S-hexadecanoyl-L-cysteinyl-[protein] + CoA</text>
        <dbReference type="Rhea" id="RHEA:36683"/>
        <dbReference type="Rhea" id="RHEA-COMP:10131"/>
        <dbReference type="Rhea" id="RHEA-COMP:11032"/>
        <dbReference type="ChEBI" id="CHEBI:29950"/>
        <dbReference type="ChEBI" id="CHEBI:57287"/>
        <dbReference type="ChEBI" id="CHEBI:57379"/>
        <dbReference type="ChEBI" id="CHEBI:74151"/>
        <dbReference type="EC" id="2.3.1.225"/>
    </reaction>
</comment>
<dbReference type="RefSeq" id="XP_008816688.1">
    <property type="nucleotide sequence ID" value="XM_008818466.1"/>
</dbReference>
<dbReference type="GO" id="GO:0016020">
    <property type="term" value="C:membrane"/>
    <property type="evidence" value="ECO:0007669"/>
    <property type="project" value="UniProtKB-SubCell"/>
</dbReference>
<dbReference type="AlphaFoldDB" id="W7A0Z8"/>
<evidence type="ECO:0000256" key="2">
    <source>
        <dbReference type="ARBA" id="ARBA00022679"/>
    </source>
</evidence>
<dbReference type="GO" id="GO:0006612">
    <property type="term" value="P:protein targeting to membrane"/>
    <property type="evidence" value="ECO:0007669"/>
    <property type="project" value="TreeGrafter"/>
</dbReference>
<evidence type="ECO:0000259" key="8">
    <source>
        <dbReference type="Pfam" id="PF01529"/>
    </source>
</evidence>